<protein>
    <submittedName>
        <fullName evidence="2">Uncharacterized protein</fullName>
    </submittedName>
</protein>
<keyword evidence="3" id="KW-1185">Reference proteome</keyword>
<dbReference type="GO" id="GO:0004674">
    <property type="term" value="F:protein serine/threonine kinase activity"/>
    <property type="evidence" value="ECO:0007669"/>
    <property type="project" value="InterPro"/>
</dbReference>
<reference evidence="2" key="2">
    <citation type="submission" date="2020-05" db="UniProtKB">
        <authorList>
            <consortium name="EnsemblMetazoa"/>
        </authorList>
    </citation>
    <scope>IDENTIFICATION</scope>
    <source>
        <strain evidence="2">IAEA</strain>
    </source>
</reference>
<dbReference type="VEuPathDB" id="VectorBase:GPAI008040"/>
<evidence type="ECO:0000313" key="2">
    <source>
        <dbReference type="EnsemblMetazoa" id="GPAI008040-PA"/>
    </source>
</evidence>
<dbReference type="AlphaFoldDB" id="A0A1A9Z9U3"/>
<dbReference type="EnsemblMetazoa" id="GPAI008040-RA">
    <property type="protein sequence ID" value="GPAI008040-PA"/>
    <property type="gene ID" value="GPAI008040"/>
</dbReference>
<organism evidence="2 3">
    <name type="scientific">Glossina pallidipes</name>
    <name type="common">Tsetse fly</name>
    <dbReference type="NCBI Taxonomy" id="7398"/>
    <lineage>
        <taxon>Eukaryota</taxon>
        <taxon>Metazoa</taxon>
        <taxon>Ecdysozoa</taxon>
        <taxon>Arthropoda</taxon>
        <taxon>Hexapoda</taxon>
        <taxon>Insecta</taxon>
        <taxon>Pterygota</taxon>
        <taxon>Neoptera</taxon>
        <taxon>Endopterygota</taxon>
        <taxon>Diptera</taxon>
        <taxon>Brachycera</taxon>
        <taxon>Muscomorpha</taxon>
        <taxon>Hippoboscoidea</taxon>
        <taxon>Glossinidae</taxon>
        <taxon>Glossina</taxon>
    </lineage>
</organism>
<dbReference type="STRING" id="7398.A0A1A9Z9U3"/>
<sequence>MCTTTITTDTEYPSSVEQLGNNENNDINNTDRHNVTAKDASYFDYEDDDDNDDDDEYLILENLNLTVSSYAARTYMIVGLVVILVASIREICLLNSTDVTNAKGGVAAWPDVPKPGATLGNLTPADRHGSVQYASNLSFPPFTNAKGTEK</sequence>
<accession>A0A1A9Z9U3</accession>
<name>A0A1A9Z9U3_GLOPL</name>
<evidence type="ECO:0000256" key="1">
    <source>
        <dbReference type="SAM" id="MobiDB-lite"/>
    </source>
</evidence>
<feature type="compositionally biased region" description="Polar residues" evidence="1">
    <location>
        <begin position="1"/>
        <end position="20"/>
    </location>
</feature>
<feature type="region of interest" description="Disordered" evidence="1">
    <location>
        <begin position="1"/>
        <end position="32"/>
    </location>
</feature>
<evidence type="ECO:0000313" key="3">
    <source>
        <dbReference type="Proteomes" id="UP000092445"/>
    </source>
</evidence>
<proteinExistence type="predicted"/>
<dbReference type="Proteomes" id="UP000092445">
    <property type="component" value="Unassembled WGS sequence"/>
</dbReference>
<reference evidence="3" key="1">
    <citation type="submission" date="2014-03" db="EMBL/GenBank/DDBJ databases">
        <authorList>
            <person name="Aksoy S."/>
            <person name="Warren W."/>
            <person name="Wilson R.K."/>
        </authorList>
    </citation>
    <scope>NUCLEOTIDE SEQUENCE [LARGE SCALE GENOMIC DNA]</scope>
    <source>
        <strain evidence="3">IAEA</strain>
    </source>
</reference>